<feature type="transmembrane region" description="Helical" evidence="1">
    <location>
        <begin position="84"/>
        <end position="106"/>
    </location>
</feature>
<comment type="caution">
    <text evidence="3">The sequence shown here is derived from an EMBL/GenBank/DDBJ whole genome shotgun (WGS) entry which is preliminary data.</text>
</comment>
<protein>
    <submittedName>
        <fullName evidence="3">Acyltransferase family protein</fullName>
    </submittedName>
</protein>
<feature type="transmembrane region" description="Helical" evidence="1">
    <location>
        <begin position="12"/>
        <end position="31"/>
    </location>
</feature>
<evidence type="ECO:0000256" key="1">
    <source>
        <dbReference type="SAM" id="Phobius"/>
    </source>
</evidence>
<name>A0A1V3XY07_MYCKA</name>
<dbReference type="Proteomes" id="UP000188532">
    <property type="component" value="Unassembled WGS sequence"/>
</dbReference>
<feature type="transmembrane region" description="Helical" evidence="1">
    <location>
        <begin position="43"/>
        <end position="63"/>
    </location>
</feature>
<dbReference type="EMBL" id="MVBN01000001">
    <property type="protein sequence ID" value="OOK83952.1"/>
    <property type="molecule type" value="Genomic_DNA"/>
</dbReference>
<dbReference type="Pfam" id="PF01757">
    <property type="entry name" value="Acyl_transf_3"/>
    <property type="match status" value="1"/>
</dbReference>
<dbReference type="GO" id="GO:0016747">
    <property type="term" value="F:acyltransferase activity, transferring groups other than amino-acyl groups"/>
    <property type="evidence" value="ECO:0007669"/>
    <property type="project" value="InterPro"/>
</dbReference>
<feature type="transmembrane region" description="Helical" evidence="1">
    <location>
        <begin position="234"/>
        <end position="251"/>
    </location>
</feature>
<evidence type="ECO:0000259" key="2">
    <source>
        <dbReference type="Pfam" id="PF01757"/>
    </source>
</evidence>
<dbReference type="RefSeq" id="WP_023371052.1">
    <property type="nucleotide sequence ID" value="NZ_BLYZ01000003.1"/>
</dbReference>
<gene>
    <name evidence="3" type="ORF">BZL29_0064</name>
</gene>
<evidence type="ECO:0000313" key="3">
    <source>
        <dbReference type="EMBL" id="OOK83952.1"/>
    </source>
</evidence>
<accession>A0A1V3XY07</accession>
<dbReference type="PANTHER" id="PTHR23028">
    <property type="entry name" value="ACETYLTRANSFERASE"/>
    <property type="match status" value="1"/>
</dbReference>
<evidence type="ECO:0000313" key="4">
    <source>
        <dbReference type="Proteomes" id="UP000188532"/>
    </source>
</evidence>
<feature type="domain" description="Acyltransferase 3" evidence="2">
    <location>
        <begin position="12"/>
        <end position="325"/>
    </location>
</feature>
<feature type="transmembrane region" description="Helical" evidence="1">
    <location>
        <begin position="285"/>
        <end position="303"/>
    </location>
</feature>
<proteinExistence type="predicted"/>
<keyword evidence="1" id="KW-0812">Transmembrane</keyword>
<keyword evidence="1" id="KW-1133">Transmembrane helix</keyword>
<reference evidence="3 4" key="1">
    <citation type="submission" date="2017-02" db="EMBL/GenBank/DDBJ databases">
        <title>Complete genome sequences of Mycobacterium kansasii strains isolated from rhesus macaques.</title>
        <authorList>
            <person name="Panda A."/>
            <person name="Nagaraj S."/>
            <person name="Zhao X."/>
            <person name="Tettelin H."/>
            <person name="Detolla L.J."/>
        </authorList>
    </citation>
    <scope>NUCLEOTIDE SEQUENCE [LARGE SCALE GENOMIC DNA]</scope>
    <source>
        <strain evidence="3 4">11-3469</strain>
    </source>
</reference>
<feature type="transmembrane region" description="Helical" evidence="1">
    <location>
        <begin position="154"/>
        <end position="172"/>
    </location>
</feature>
<sequence>MTLGEQFDPRKNALNAFRLALAIAVILWHSFPLTGRDVDVPAVRQLLSSVHVDGFFAISGFLITSSWLRNPKVRDYLVARGLRILPAFYICLIITAVVIAPLGVAIQGGPAARLLFSAAPIEYIVKNGAVWVFKADIGGTPSGIPFPGSWNGSLWTLGWELLCYLAVVVLGVTGLLGRVWLLPAATALAVLWSAVVPPTTWEAPTPEQNAARFAVMFFAGALIYQCRNVLPARWSLVAVSVVVVLACGLLPNYRVIAAVPLAYAIIVSGALISNRRFSLRTDLSYGVYIFAFPIQRLLVIGGLDSTNPFALWGIATLATLPIAALSWFLVEKPALGCKTRFLKGKSADRSRLQYRADAQAALP</sequence>
<dbReference type="InterPro" id="IPR050879">
    <property type="entry name" value="Acyltransferase_3"/>
</dbReference>
<feature type="transmembrane region" description="Helical" evidence="1">
    <location>
        <begin position="309"/>
        <end position="330"/>
    </location>
</feature>
<dbReference type="STRING" id="1768.B1T50_20010"/>
<keyword evidence="3" id="KW-0012">Acyltransferase</keyword>
<organism evidence="3 4">
    <name type="scientific">Mycobacterium kansasii</name>
    <dbReference type="NCBI Taxonomy" id="1768"/>
    <lineage>
        <taxon>Bacteria</taxon>
        <taxon>Bacillati</taxon>
        <taxon>Actinomycetota</taxon>
        <taxon>Actinomycetes</taxon>
        <taxon>Mycobacteriales</taxon>
        <taxon>Mycobacteriaceae</taxon>
        <taxon>Mycobacterium</taxon>
    </lineage>
</organism>
<dbReference type="InterPro" id="IPR002656">
    <property type="entry name" value="Acyl_transf_3_dom"/>
</dbReference>
<dbReference type="GeneID" id="29696981"/>
<keyword evidence="1" id="KW-0472">Membrane</keyword>
<keyword evidence="3" id="KW-0808">Transferase</keyword>
<feature type="transmembrane region" description="Helical" evidence="1">
    <location>
        <begin position="257"/>
        <end position="273"/>
    </location>
</feature>
<dbReference type="AlphaFoldDB" id="A0A1V3XY07"/>